<keyword evidence="2" id="KW-1185">Reference proteome</keyword>
<gene>
    <name evidence="1" type="ORF">SAMN05444145_101446</name>
</gene>
<dbReference type="OrthoDB" id="1321649at2"/>
<proteinExistence type="predicted"/>
<evidence type="ECO:0000313" key="2">
    <source>
        <dbReference type="Proteomes" id="UP000183253"/>
    </source>
</evidence>
<dbReference type="RefSeq" id="WP_010259910.1">
    <property type="nucleotide sequence ID" value="NZ_CAEG01000004.1"/>
</dbReference>
<dbReference type="STRING" id="1033731.SAMN05444145_101446"/>
<accession>A0A1H3Y737</accession>
<dbReference type="Proteomes" id="UP000183253">
    <property type="component" value="Unassembled WGS sequence"/>
</dbReference>
<name>A0A1H3Y737_9BACT</name>
<protein>
    <recommendedName>
        <fullName evidence="3">Nucleotidyltransferase domain-containing protein</fullName>
    </recommendedName>
</protein>
<evidence type="ECO:0000313" key="1">
    <source>
        <dbReference type="EMBL" id="SEA06662.1"/>
    </source>
</evidence>
<organism evidence="1 2">
    <name type="scientific">Alistipes timonensis JC136</name>
    <dbReference type="NCBI Taxonomy" id="1033731"/>
    <lineage>
        <taxon>Bacteria</taxon>
        <taxon>Pseudomonadati</taxon>
        <taxon>Bacteroidota</taxon>
        <taxon>Bacteroidia</taxon>
        <taxon>Bacteroidales</taxon>
        <taxon>Rikenellaceae</taxon>
        <taxon>Alistipes</taxon>
    </lineage>
</organism>
<sequence length="281" mass="32995">MNQAERTTIADIPEINRQELKRIVGIIRRHAEVDLIILFGKYANGSMRSVLGGYELLLVSQQECWINTFKITEILDAAFCRPNRKEENIFLHSCSLSSLKSNCSKGNCFFISICNEGILVYDNKKCHYPIERQPYNPALHQAAYEYFADFAEVFLNRAESAWKDGQPRMAALNLFYTADMLFKAIESVFYGDVIRCSHLEYSYFRVRHFSWLLAESFNPAQNNNRMWYGQLLYYLRYSRNLPTFKVYEKDYQNCLAKLRSLRDIVARVCREYINATSKIRH</sequence>
<dbReference type="Gene3D" id="1.20.120.330">
    <property type="entry name" value="Nucleotidyltransferases domain 2"/>
    <property type="match status" value="1"/>
</dbReference>
<evidence type="ECO:0008006" key="3">
    <source>
        <dbReference type="Google" id="ProtNLM"/>
    </source>
</evidence>
<dbReference type="AlphaFoldDB" id="A0A1H3Y737"/>
<reference evidence="1 2" key="1">
    <citation type="submission" date="2016-10" db="EMBL/GenBank/DDBJ databases">
        <authorList>
            <person name="de Groot N.N."/>
        </authorList>
    </citation>
    <scope>NUCLEOTIDE SEQUENCE [LARGE SCALE GENOMIC DNA]</scope>
    <source>
        <strain evidence="1 2">DSM 25383</strain>
    </source>
</reference>
<dbReference type="EMBL" id="FNRI01000001">
    <property type="protein sequence ID" value="SEA06662.1"/>
    <property type="molecule type" value="Genomic_DNA"/>
</dbReference>